<dbReference type="Gene3D" id="2.30.29.30">
    <property type="entry name" value="Pleckstrin-homology domain (PH domain)/Phosphotyrosine-binding domain (PTB)"/>
    <property type="match status" value="2"/>
</dbReference>
<feature type="domain" description="IRS-type PTB" evidence="2">
    <location>
        <begin position="143"/>
        <end position="253"/>
    </location>
</feature>
<dbReference type="SUPFAM" id="SSF50729">
    <property type="entry name" value="PH domain-like"/>
    <property type="match status" value="2"/>
</dbReference>
<dbReference type="GO" id="GO:0007169">
    <property type="term" value="P:cell surface receptor protein tyrosine kinase signaling pathway"/>
    <property type="evidence" value="ECO:0007669"/>
    <property type="project" value="TreeGrafter"/>
</dbReference>
<dbReference type="PANTHER" id="PTHR21258">
    <property type="entry name" value="DOCKING PROTEIN RELATED"/>
    <property type="match status" value="1"/>
</dbReference>
<accession>A0A8S3ZX96</accession>
<dbReference type="InterPro" id="IPR011993">
    <property type="entry name" value="PH-like_dom_sf"/>
</dbReference>
<organism evidence="3 4">
    <name type="scientific">Candidula unifasciata</name>
    <dbReference type="NCBI Taxonomy" id="100452"/>
    <lineage>
        <taxon>Eukaryota</taxon>
        <taxon>Metazoa</taxon>
        <taxon>Spiralia</taxon>
        <taxon>Lophotrochozoa</taxon>
        <taxon>Mollusca</taxon>
        <taxon>Gastropoda</taxon>
        <taxon>Heterobranchia</taxon>
        <taxon>Euthyneura</taxon>
        <taxon>Panpulmonata</taxon>
        <taxon>Eupulmonata</taxon>
        <taxon>Stylommatophora</taxon>
        <taxon>Helicina</taxon>
        <taxon>Helicoidea</taxon>
        <taxon>Geomitridae</taxon>
        <taxon>Candidula</taxon>
    </lineage>
</organism>
<proteinExistence type="predicted"/>
<dbReference type="AlphaFoldDB" id="A0A8S3ZX96"/>
<gene>
    <name evidence="3" type="ORF">CUNI_LOCUS16994</name>
</gene>
<dbReference type="OrthoDB" id="6077994at2759"/>
<dbReference type="Proteomes" id="UP000678393">
    <property type="component" value="Unassembled WGS sequence"/>
</dbReference>
<evidence type="ECO:0000313" key="3">
    <source>
        <dbReference type="EMBL" id="CAG5131436.1"/>
    </source>
</evidence>
<protein>
    <recommendedName>
        <fullName evidence="5">PH domain-containing protein</fullName>
    </recommendedName>
</protein>
<sequence length="468" mass="52709">MVLLPDFICKEAQTTVPEAPVQKTGYLDIKQHSAVRPRKLKTWRRRWIVLTKMSDMSSDKYLAKLDLYDNETKWQSNSADKVTFVLENVTEVQQTKSSTHQYAFEVVEKQQPVLVMSGSSLGETYSWILTLQQIFMPERILASKGDYTVTVLEEKFTRKYGLSGDLTLSVSPTYISLTDLDGRTLVSWPLKTLKRFQVEKSPFTGQKSVLVIESGPNSPTGQSCFRFHSDDSRKIMSAIKQSVCLAAGLQEQTADIDPPKSRQRMKGQRRIGTFLDNHPDLPLLVRDRVDSESSCLTISQKSLLVKHDQPVYPVAYTTSNLHAERISLTKTEENGHVHDASYKYKPGCECEGFTTHKDSVLSKADKPSESIKSCSGINSTMTEQYSISDDHSMTSESPAINVRRLRSISTVVAAIQAGSDLEPLRLEHPDHNARTDTDSAIASMISTSNDDLLWMDLQHWRNFDTKQS</sequence>
<dbReference type="GO" id="GO:0005737">
    <property type="term" value="C:cytoplasm"/>
    <property type="evidence" value="ECO:0007669"/>
    <property type="project" value="TreeGrafter"/>
</dbReference>
<dbReference type="EMBL" id="CAJHNH020004667">
    <property type="protein sequence ID" value="CAG5131436.1"/>
    <property type="molecule type" value="Genomic_DNA"/>
</dbReference>
<dbReference type="Pfam" id="PF02174">
    <property type="entry name" value="IRS"/>
    <property type="match status" value="1"/>
</dbReference>
<feature type="domain" description="PH" evidence="1">
    <location>
        <begin position="20"/>
        <end position="136"/>
    </location>
</feature>
<dbReference type="InterPro" id="IPR002404">
    <property type="entry name" value="IRS_PTB"/>
</dbReference>
<evidence type="ECO:0000313" key="4">
    <source>
        <dbReference type="Proteomes" id="UP000678393"/>
    </source>
</evidence>
<feature type="non-terminal residue" evidence="3">
    <location>
        <position position="468"/>
    </location>
</feature>
<dbReference type="InterPro" id="IPR001849">
    <property type="entry name" value="PH_domain"/>
</dbReference>
<evidence type="ECO:0008006" key="5">
    <source>
        <dbReference type="Google" id="ProtNLM"/>
    </source>
</evidence>
<dbReference type="PROSITE" id="PS50003">
    <property type="entry name" value="PH_DOMAIN"/>
    <property type="match status" value="1"/>
</dbReference>
<dbReference type="PROSITE" id="PS51064">
    <property type="entry name" value="IRS_PTB"/>
    <property type="match status" value="1"/>
</dbReference>
<name>A0A8S3ZX96_9EUPU</name>
<dbReference type="PANTHER" id="PTHR21258:SF62">
    <property type="entry name" value="INSULIN RECEPTOR SUBSTRATE 1"/>
    <property type="match status" value="1"/>
</dbReference>
<dbReference type="InterPro" id="IPR050996">
    <property type="entry name" value="Docking_Protein_DOK"/>
</dbReference>
<evidence type="ECO:0000259" key="1">
    <source>
        <dbReference type="PROSITE" id="PS50003"/>
    </source>
</evidence>
<reference evidence="3" key="1">
    <citation type="submission" date="2021-04" db="EMBL/GenBank/DDBJ databases">
        <authorList>
            <consortium name="Molecular Ecology Group"/>
        </authorList>
    </citation>
    <scope>NUCLEOTIDE SEQUENCE</scope>
</reference>
<evidence type="ECO:0000259" key="2">
    <source>
        <dbReference type="PROSITE" id="PS51064"/>
    </source>
</evidence>
<dbReference type="SMART" id="SM00233">
    <property type="entry name" value="PH"/>
    <property type="match status" value="1"/>
</dbReference>
<comment type="caution">
    <text evidence="3">The sequence shown here is derived from an EMBL/GenBank/DDBJ whole genome shotgun (WGS) entry which is preliminary data.</text>
</comment>
<keyword evidence="4" id="KW-1185">Reference proteome</keyword>
<dbReference type="SMART" id="SM01244">
    <property type="entry name" value="IRS"/>
    <property type="match status" value="1"/>
</dbReference>